<reference evidence="1 2" key="1">
    <citation type="journal article" date="2021" name="BMC Genomics">
        <title>Datura genome reveals duplications of psychoactive alkaloid biosynthetic genes and high mutation rate following tissue culture.</title>
        <authorList>
            <person name="Rajewski A."/>
            <person name="Carter-House D."/>
            <person name="Stajich J."/>
            <person name="Litt A."/>
        </authorList>
    </citation>
    <scope>NUCLEOTIDE SEQUENCE [LARGE SCALE GENOMIC DNA]</scope>
    <source>
        <strain evidence="1">AR-01</strain>
    </source>
</reference>
<keyword evidence="2" id="KW-1185">Reference proteome</keyword>
<proteinExistence type="predicted"/>
<evidence type="ECO:0000313" key="2">
    <source>
        <dbReference type="Proteomes" id="UP000823775"/>
    </source>
</evidence>
<dbReference type="Proteomes" id="UP000823775">
    <property type="component" value="Unassembled WGS sequence"/>
</dbReference>
<dbReference type="EMBL" id="JACEIK010003142">
    <property type="protein sequence ID" value="MCD9640504.1"/>
    <property type="molecule type" value="Genomic_DNA"/>
</dbReference>
<name>A0ABS8V1F1_DATST</name>
<accession>A0ABS8V1F1</accession>
<sequence length="125" mass="13869">MFNVARTGNSSCRQAVIYGSWLARNMSFESISHMRPAITSIMQERFNFFGQHAEFFAEGVQGTRVSRGFDSEQQMALRVPFLDLVNFELGIKGCEIDPDSGCVLDVGNSFAGVSKNDSIWANSET</sequence>
<comment type="caution">
    <text evidence="1">The sequence shown here is derived from an EMBL/GenBank/DDBJ whole genome shotgun (WGS) entry which is preliminary data.</text>
</comment>
<gene>
    <name evidence="1" type="ORF">HAX54_025857</name>
</gene>
<protein>
    <submittedName>
        <fullName evidence="1">Uncharacterized protein</fullName>
    </submittedName>
</protein>
<evidence type="ECO:0000313" key="1">
    <source>
        <dbReference type="EMBL" id="MCD9640504.1"/>
    </source>
</evidence>
<organism evidence="1 2">
    <name type="scientific">Datura stramonium</name>
    <name type="common">Jimsonweed</name>
    <name type="synonym">Common thornapple</name>
    <dbReference type="NCBI Taxonomy" id="4076"/>
    <lineage>
        <taxon>Eukaryota</taxon>
        <taxon>Viridiplantae</taxon>
        <taxon>Streptophyta</taxon>
        <taxon>Embryophyta</taxon>
        <taxon>Tracheophyta</taxon>
        <taxon>Spermatophyta</taxon>
        <taxon>Magnoliopsida</taxon>
        <taxon>eudicotyledons</taxon>
        <taxon>Gunneridae</taxon>
        <taxon>Pentapetalae</taxon>
        <taxon>asterids</taxon>
        <taxon>lamiids</taxon>
        <taxon>Solanales</taxon>
        <taxon>Solanaceae</taxon>
        <taxon>Solanoideae</taxon>
        <taxon>Datureae</taxon>
        <taxon>Datura</taxon>
    </lineage>
</organism>